<evidence type="ECO:0000313" key="11">
    <source>
        <dbReference type="EMBL" id="ODM93607.1"/>
    </source>
</evidence>
<evidence type="ECO:0000256" key="8">
    <source>
        <dbReference type="SAM" id="Coils"/>
    </source>
</evidence>
<keyword evidence="12" id="KW-1185">Reference proteome</keyword>
<evidence type="ECO:0000256" key="1">
    <source>
        <dbReference type="ARBA" id="ARBA00004123"/>
    </source>
</evidence>
<evidence type="ECO:0000256" key="5">
    <source>
        <dbReference type="ARBA" id="ARBA00022833"/>
    </source>
</evidence>
<organism evidence="11 12">
    <name type="scientific">Orchesella cincta</name>
    <name type="common">Springtail</name>
    <name type="synonym">Podura cincta</name>
    <dbReference type="NCBI Taxonomy" id="48709"/>
    <lineage>
        <taxon>Eukaryota</taxon>
        <taxon>Metazoa</taxon>
        <taxon>Ecdysozoa</taxon>
        <taxon>Arthropoda</taxon>
        <taxon>Hexapoda</taxon>
        <taxon>Collembola</taxon>
        <taxon>Entomobryomorpha</taxon>
        <taxon>Entomobryoidea</taxon>
        <taxon>Orchesellidae</taxon>
        <taxon>Orchesellinae</taxon>
        <taxon>Orchesella</taxon>
    </lineage>
</organism>
<evidence type="ECO:0000256" key="6">
    <source>
        <dbReference type="ARBA" id="ARBA00023242"/>
    </source>
</evidence>
<accession>A0A1D2MKR9</accession>
<evidence type="ECO:0000256" key="4">
    <source>
        <dbReference type="ARBA" id="ARBA00022771"/>
    </source>
</evidence>
<dbReference type="GO" id="GO:0000981">
    <property type="term" value="F:DNA-binding transcription factor activity, RNA polymerase II-specific"/>
    <property type="evidence" value="ECO:0007669"/>
    <property type="project" value="TreeGrafter"/>
</dbReference>
<protein>
    <submittedName>
        <fullName evidence="11">Zinc finger and SCAN domain-containing protein 21</fullName>
    </submittedName>
</protein>
<dbReference type="InterPro" id="IPR036236">
    <property type="entry name" value="Znf_C2H2_sf"/>
</dbReference>
<dbReference type="PROSITE" id="PS00028">
    <property type="entry name" value="ZINC_FINGER_C2H2_1"/>
    <property type="match status" value="2"/>
</dbReference>
<dbReference type="Proteomes" id="UP000094527">
    <property type="component" value="Unassembled WGS sequence"/>
</dbReference>
<feature type="region of interest" description="Disordered" evidence="9">
    <location>
        <begin position="127"/>
        <end position="152"/>
    </location>
</feature>
<keyword evidence="8" id="KW-0175">Coiled coil</keyword>
<evidence type="ECO:0000259" key="10">
    <source>
        <dbReference type="PROSITE" id="PS50157"/>
    </source>
</evidence>
<keyword evidence="5" id="KW-0862">Zinc</keyword>
<dbReference type="GO" id="GO:0000978">
    <property type="term" value="F:RNA polymerase II cis-regulatory region sequence-specific DNA binding"/>
    <property type="evidence" value="ECO:0007669"/>
    <property type="project" value="TreeGrafter"/>
</dbReference>
<dbReference type="AlphaFoldDB" id="A0A1D2MKR9"/>
<dbReference type="EMBL" id="LJIJ01000946">
    <property type="protein sequence ID" value="ODM93607.1"/>
    <property type="molecule type" value="Genomic_DNA"/>
</dbReference>
<comment type="subcellular location">
    <subcellularLocation>
        <location evidence="1">Nucleus</location>
    </subcellularLocation>
</comment>
<evidence type="ECO:0000256" key="7">
    <source>
        <dbReference type="PROSITE-ProRule" id="PRU00042"/>
    </source>
</evidence>
<dbReference type="GO" id="GO:0008270">
    <property type="term" value="F:zinc ion binding"/>
    <property type="evidence" value="ECO:0007669"/>
    <property type="project" value="UniProtKB-KW"/>
</dbReference>
<gene>
    <name evidence="11" type="ORF">Ocin01_13080</name>
</gene>
<dbReference type="Gene3D" id="3.30.160.60">
    <property type="entry name" value="Classic Zinc Finger"/>
    <property type="match status" value="1"/>
</dbReference>
<feature type="domain" description="C2H2-type" evidence="10">
    <location>
        <begin position="262"/>
        <end position="285"/>
    </location>
</feature>
<dbReference type="InterPro" id="IPR027756">
    <property type="entry name" value="Ovo-like"/>
</dbReference>
<dbReference type="SMART" id="SM00355">
    <property type="entry name" value="ZnF_C2H2"/>
    <property type="match status" value="3"/>
</dbReference>
<evidence type="ECO:0000256" key="3">
    <source>
        <dbReference type="ARBA" id="ARBA00022737"/>
    </source>
</evidence>
<feature type="compositionally biased region" description="Basic and acidic residues" evidence="9">
    <location>
        <begin position="138"/>
        <end position="152"/>
    </location>
</feature>
<keyword evidence="2" id="KW-0479">Metal-binding</keyword>
<evidence type="ECO:0000256" key="2">
    <source>
        <dbReference type="ARBA" id="ARBA00022723"/>
    </source>
</evidence>
<feature type="coiled-coil region" evidence="8">
    <location>
        <begin position="36"/>
        <end position="112"/>
    </location>
</feature>
<proteinExistence type="predicted"/>
<dbReference type="PANTHER" id="PTHR10032">
    <property type="entry name" value="ZINC FINGER PROTEIN WITH KRAB AND SCAN DOMAINS"/>
    <property type="match status" value="1"/>
</dbReference>
<dbReference type="PANTHER" id="PTHR10032:SF271">
    <property type="entry name" value="RH12261P-RELATED"/>
    <property type="match status" value="1"/>
</dbReference>
<dbReference type="GO" id="GO:0005634">
    <property type="term" value="C:nucleus"/>
    <property type="evidence" value="ECO:0007669"/>
    <property type="project" value="UniProtKB-SubCell"/>
</dbReference>
<sequence>MDNNRDYGESPVSKVQMLCLKLKETQQIVREKDAKLQNIDQVNKELDVEIQTLRKNARDQQNELVKLTSNVSILQRKLDEMTKANLELATKLKVAETQKRETKAVLDKLKEEIDIGVNTFISGDRFNDEAAPIQQDDELTRDTRLPQKQPNEKDDIQNFARAIKVENITENDGLQHSSMSVENDDGATTPVLEKIYNNFQNKLPPSTSIQPLIRSRVSMSARSTTHERDLKKSGFCCSCGSTFSNDRNLKRHIKYFIEKRRFWCKKCEKGFRNRSLLTNHHLKRHNSVILGGADFHCKICRKPFIDRSTFIQHFRKEHIAGIAAHKLRVVDGPTDR</sequence>
<reference evidence="11 12" key="1">
    <citation type="journal article" date="2016" name="Genome Biol. Evol.">
        <title>Gene Family Evolution Reflects Adaptation to Soil Environmental Stressors in the Genome of the Collembolan Orchesella cincta.</title>
        <authorList>
            <person name="Faddeeva-Vakhrusheva A."/>
            <person name="Derks M.F."/>
            <person name="Anvar S.Y."/>
            <person name="Agamennone V."/>
            <person name="Suring W."/>
            <person name="Smit S."/>
            <person name="van Straalen N.M."/>
            <person name="Roelofs D."/>
        </authorList>
    </citation>
    <scope>NUCLEOTIDE SEQUENCE [LARGE SCALE GENOMIC DNA]</scope>
    <source>
        <tissue evidence="11">Mixed pool</tissue>
    </source>
</reference>
<name>A0A1D2MKR9_ORCCI</name>
<feature type="domain" description="C2H2-type" evidence="10">
    <location>
        <begin position="295"/>
        <end position="318"/>
    </location>
</feature>
<dbReference type="Pfam" id="PF12874">
    <property type="entry name" value="zf-met"/>
    <property type="match status" value="1"/>
</dbReference>
<comment type="caution">
    <text evidence="11">The sequence shown here is derived from an EMBL/GenBank/DDBJ whole genome shotgun (WGS) entry which is preliminary data.</text>
</comment>
<evidence type="ECO:0000256" key="9">
    <source>
        <dbReference type="SAM" id="MobiDB-lite"/>
    </source>
</evidence>
<evidence type="ECO:0000313" key="12">
    <source>
        <dbReference type="Proteomes" id="UP000094527"/>
    </source>
</evidence>
<keyword evidence="6" id="KW-0539">Nucleus</keyword>
<dbReference type="SUPFAM" id="SSF57667">
    <property type="entry name" value="beta-beta-alpha zinc fingers"/>
    <property type="match status" value="1"/>
</dbReference>
<keyword evidence="3" id="KW-0677">Repeat</keyword>
<dbReference type="InterPro" id="IPR013087">
    <property type="entry name" value="Znf_C2H2_type"/>
</dbReference>
<keyword evidence="4 7" id="KW-0863">Zinc-finger</keyword>
<dbReference type="PROSITE" id="PS50157">
    <property type="entry name" value="ZINC_FINGER_C2H2_2"/>
    <property type="match status" value="2"/>
</dbReference>